<reference evidence="3" key="1">
    <citation type="journal article" date="2014" name="Int. J. Syst. Evol. Microbiol.">
        <title>Complete genome sequence of Corynebacterium casei LMG S-19264T (=DSM 44701T), isolated from a smear-ripened cheese.</title>
        <authorList>
            <consortium name="US DOE Joint Genome Institute (JGI-PGF)"/>
            <person name="Walter F."/>
            <person name="Albersmeier A."/>
            <person name="Kalinowski J."/>
            <person name="Ruckert C."/>
        </authorList>
    </citation>
    <scope>NUCLEOTIDE SEQUENCE</scope>
    <source>
        <strain evidence="3">JCM 3172</strain>
    </source>
</reference>
<feature type="compositionally biased region" description="Pro residues" evidence="1">
    <location>
        <begin position="181"/>
        <end position="201"/>
    </location>
</feature>
<name>A0A918GZI2_9ACTN</name>
<evidence type="ECO:0000313" key="4">
    <source>
        <dbReference type="Proteomes" id="UP000619486"/>
    </source>
</evidence>
<dbReference type="RefSeq" id="WP_189201094.1">
    <property type="nucleotide sequence ID" value="NZ_BMQQ01000005.1"/>
</dbReference>
<comment type="caution">
    <text evidence="3">The sequence shown here is derived from an EMBL/GenBank/DDBJ whole genome shotgun (WGS) entry which is preliminary data.</text>
</comment>
<feature type="region of interest" description="Disordered" evidence="1">
    <location>
        <begin position="118"/>
        <end position="201"/>
    </location>
</feature>
<keyword evidence="2" id="KW-0812">Transmembrane</keyword>
<evidence type="ECO:0000256" key="1">
    <source>
        <dbReference type="SAM" id="MobiDB-lite"/>
    </source>
</evidence>
<organism evidence="3 4">
    <name type="scientific">Streptomyces purpureus</name>
    <dbReference type="NCBI Taxonomy" id="1951"/>
    <lineage>
        <taxon>Bacteria</taxon>
        <taxon>Bacillati</taxon>
        <taxon>Actinomycetota</taxon>
        <taxon>Actinomycetes</taxon>
        <taxon>Kitasatosporales</taxon>
        <taxon>Streptomycetaceae</taxon>
        <taxon>Streptomyces</taxon>
    </lineage>
</organism>
<protein>
    <submittedName>
        <fullName evidence="3">Uncharacterized protein</fullName>
    </submittedName>
</protein>
<keyword evidence="4" id="KW-1185">Reference proteome</keyword>
<evidence type="ECO:0000313" key="3">
    <source>
        <dbReference type="EMBL" id="GGT26658.1"/>
    </source>
</evidence>
<sequence length="201" mass="19836">MRTLIAVHGEGADGAHELRRWLSAVPQLRGRIHSGATQAEPPAGAMGLATDALLAVLAPGGVAAVFAGAVVAWAQTRRGSQTITITRPDGTQVTVSTTHVRGLDAQQSADLARQLATDITGPPAAPGQTVPPDAPPVTRPAPPAPPPALPGASADTSPSPDAPPVTRPAPPAALPGASPDTSPPPALPGPGTPADAPPPTP</sequence>
<gene>
    <name evidence="3" type="ORF">GCM10014713_19800</name>
</gene>
<feature type="transmembrane region" description="Helical" evidence="2">
    <location>
        <begin position="52"/>
        <end position="74"/>
    </location>
</feature>
<feature type="compositionally biased region" description="Pro residues" evidence="1">
    <location>
        <begin position="160"/>
        <end position="173"/>
    </location>
</feature>
<reference evidence="3" key="2">
    <citation type="submission" date="2020-09" db="EMBL/GenBank/DDBJ databases">
        <authorList>
            <person name="Sun Q."/>
            <person name="Ohkuma M."/>
        </authorList>
    </citation>
    <scope>NUCLEOTIDE SEQUENCE</scope>
    <source>
        <strain evidence="3">JCM 3172</strain>
    </source>
</reference>
<accession>A0A918GZI2</accession>
<dbReference type="AlphaFoldDB" id="A0A918GZI2"/>
<feature type="compositionally biased region" description="Pro residues" evidence="1">
    <location>
        <begin position="132"/>
        <end position="149"/>
    </location>
</feature>
<dbReference type="EMBL" id="BMQQ01000005">
    <property type="protein sequence ID" value="GGT26658.1"/>
    <property type="molecule type" value="Genomic_DNA"/>
</dbReference>
<keyword evidence="2" id="KW-1133">Transmembrane helix</keyword>
<dbReference type="Pfam" id="PF19953">
    <property type="entry name" value="EACC1"/>
    <property type="match status" value="1"/>
</dbReference>
<dbReference type="Proteomes" id="UP000619486">
    <property type="component" value="Unassembled WGS sequence"/>
</dbReference>
<keyword evidence="2" id="KW-0472">Membrane</keyword>
<dbReference type="InterPro" id="IPR045428">
    <property type="entry name" value="EACC1"/>
</dbReference>
<evidence type="ECO:0000256" key="2">
    <source>
        <dbReference type="SAM" id="Phobius"/>
    </source>
</evidence>
<proteinExistence type="predicted"/>
<feature type="compositionally biased region" description="Low complexity" evidence="1">
    <location>
        <begin position="150"/>
        <end position="159"/>
    </location>
</feature>